<dbReference type="PANTHER" id="PTHR42648:SF18">
    <property type="entry name" value="RETROTRANSPOSON, UNCLASSIFIED-LIKE PROTEIN"/>
    <property type="match status" value="1"/>
</dbReference>
<reference evidence="4" key="2">
    <citation type="submission" date="2022-01" db="EMBL/GenBank/DDBJ databases">
        <authorList>
            <person name="Yamashiro T."/>
            <person name="Shiraishi A."/>
            <person name="Satake H."/>
            <person name="Nakayama K."/>
        </authorList>
    </citation>
    <scope>NUCLEOTIDE SEQUENCE</scope>
</reference>
<sequence length="579" mass="65925">MSQDVLLTAMNSMSLIAESVNMERKRNESCDKCFNLDAELLKSQNAHNDLLKSYSQPEKHCISLELSIQLNQEIFQKDKSCNNQNALEIPEFFENYDLKAQLQDKDTIICKLKEIIKSMRENSKEENVNYDYCEIETKNVELENSVAKLLSKNERLCKEINHVKQVESSTTSDSNTPVLSPTGLKCSTSNYGPKPTSNKKNDRISRTPSRNMKNKVEAQPRKVNKKNSVVEPIHDVDVKHSLLNANSKPICATCKKSMFDGVHDMCLLYFVKNVIQIVLWYLDSRCSKHITGNRSQLMNFASKSLGTVRFGNDHIARIMGYGDYQLGNVTISRVYYVEGLGHNLFSVGQFCDADLKVVFQKNTCFIRNLEGVDLLSGPLNINLYIISLDDMLKTSLICLLSKASKTKSWLWHRRLTYLNFGTLNKLAKDGLAQGILRLKFQKDHLCSACALGKSKKSSHQPKAKDTNQEKLYLLHTDLCGPMGVVSVKGKRYILVIIDDYSRFTWVRFLRSKDEAPNAIIKCIKNIQVCLNATVRNVRTDNGTEFVNQTLCEFYKNVGISYQTFVARTPHQNCVVERRN</sequence>
<name>A0ABQ5IAW7_9ASTR</name>
<dbReference type="InterPro" id="IPR025724">
    <property type="entry name" value="GAG-pre-integrase_dom"/>
</dbReference>
<gene>
    <name evidence="4" type="ORF">Tco_1092761</name>
</gene>
<keyword evidence="1" id="KW-0645">Protease</keyword>
<keyword evidence="1" id="KW-0378">Hydrolase</keyword>
<dbReference type="PANTHER" id="PTHR42648">
    <property type="entry name" value="TRANSPOSASE, PUTATIVE-RELATED"/>
    <property type="match status" value="1"/>
</dbReference>
<accession>A0ABQ5IAW7</accession>
<feature type="compositionally biased region" description="Polar residues" evidence="2">
    <location>
        <begin position="166"/>
        <end position="198"/>
    </location>
</feature>
<feature type="domain" description="Integrase catalytic" evidence="3">
    <location>
        <begin position="457"/>
        <end position="579"/>
    </location>
</feature>
<keyword evidence="5" id="KW-1185">Reference proteome</keyword>
<evidence type="ECO:0000313" key="5">
    <source>
        <dbReference type="Proteomes" id="UP001151760"/>
    </source>
</evidence>
<dbReference type="Pfam" id="PF00665">
    <property type="entry name" value="rve"/>
    <property type="match status" value="1"/>
</dbReference>
<comment type="caution">
    <text evidence="4">The sequence shown here is derived from an EMBL/GenBank/DDBJ whole genome shotgun (WGS) entry which is preliminary data.</text>
</comment>
<evidence type="ECO:0000259" key="3">
    <source>
        <dbReference type="PROSITE" id="PS50994"/>
    </source>
</evidence>
<dbReference type="SUPFAM" id="SSF53098">
    <property type="entry name" value="Ribonuclease H-like"/>
    <property type="match status" value="1"/>
</dbReference>
<dbReference type="EMBL" id="BQNB010020558">
    <property type="protein sequence ID" value="GJT97243.1"/>
    <property type="molecule type" value="Genomic_DNA"/>
</dbReference>
<dbReference type="InterPro" id="IPR001584">
    <property type="entry name" value="Integrase_cat-core"/>
</dbReference>
<feature type="region of interest" description="Disordered" evidence="2">
    <location>
        <begin position="165"/>
        <end position="225"/>
    </location>
</feature>
<dbReference type="InterPro" id="IPR012337">
    <property type="entry name" value="RNaseH-like_sf"/>
</dbReference>
<dbReference type="Proteomes" id="UP001151760">
    <property type="component" value="Unassembled WGS sequence"/>
</dbReference>
<dbReference type="Pfam" id="PF22936">
    <property type="entry name" value="Pol_BBD"/>
    <property type="match status" value="1"/>
</dbReference>
<proteinExistence type="predicted"/>
<evidence type="ECO:0000256" key="2">
    <source>
        <dbReference type="SAM" id="MobiDB-lite"/>
    </source>
</evidence>
<protein>
    <submittedName>
        <fullName evidence="4">Retrovirus-related pol polyprotein from transposon TNT 1-94</fullName>
    </submittedName>
</protein>
<dbReference type="InterPro" id="IPR036397">
    <property type="entry name" value="RNaseH_sf"/>
</dbReference>
<dbReference type="PROSITE" id="PS50994">
    <property type="entry name" value="INTEGRASE"/>
    <property type="match status" value="1"/>
</dbReference>
<dbReference type="Gene3D" id="3.30.420.10">
    <property type="entry name" value="Ribonuclease H-like superfamily/Ribonuclease H"/>
    <property type="match status" value="1"/>
</dbReference>
<dbReference type="InterPro" id="IPR039537">
    <property type="entry name" value="Retrotran_Ty1/copia-like"/>
</dbReference>
<organism evidence="4 5">
    <name type="scientific">Tanacetum coccineum</name>
    <dbReference type="NCBI Taxonomy" id="301880"/>
    <lineage>
        <taxon>Eukaryota</taxon>
        <taxon>Viridiplantae</taxon>
        <taxon>Streptophyta</taxon>
        <taxon>Embryophyta</taxon>
        <taxon>Tracheophyta</taxon>
        <taxon>Spermatophyta</taxon>
        <taxon>Magnoliopsida</taxon>
        <taxon>eudicotyledons</taxon>
        <taxon>Gunneridae</taxon>
        <taxon>Pentapetalae</taxon>
        <taxon>asterids</taxon>
        <taxon>campanulids</taxon>
        <taxon>Asterales</taxon>
        <taxon>Asteraceae</taxon>
        <taxon>Asteroideae</taxon>
        <taxon>Anthemideae</taxon>
        <taxon>Anthemidinae</taxon>
        <taxon>Tanacetum</taxon>
    </lineage>
</organism>
<evidence type="ECO:0000256" key="1">
    <source>
        <dbReference type="ARBA" id="ARBA00022670"/>
    </source>
</evidence>
<reference evidence="4" key="1">
    <citation type="journal article" date="2022" name="Int. J. Mol. Sci.">
        <title>Draft Genome of Tanacetum Coccineum: Genomic Comparison of Closely Related Tanacetum-Family Plants.</title>
        <authorList>
            <person name="Yamashiro T."/>
            <person name="Shiraishi A."/>
            <person name="Nakayama K."/>
            <person name="Satake H."/>
        </authorList>
    </citation>
    <scope>NUCLEOTIDE SEQUENCE</scope>
</reference>
<dbReference type="InterPro" id="IPR054722">
    <property type="entry name" value="PolX-like_BBD"/>
</dbReference>
<evidence type="ECO:0000313" key="4">
    <source>
        <dbReference type="EMBL" id="GJT97243.1"/>
    </source>
</evidence>
<dbReference type="Pfam" id="PF13976">
    <property type="entry name" value="gag_pre-integrs"/>
    <property type="match status" value="1"/>
</dbReference>